<evidence type="ECO:0000313" key="3">
    <source>
        <dbReference type="Proteomes" id="UP000053676"/>
    </source>
</evidence>
<dbReference type="GO" id="GO:0005975">
    <property type="term" value="P:carbohydrate metabolic process"/>
    <property type="evidence" value="ECO:0007669"/>
    <property type="project" value="InterPro"/>
</dbReference>
<dbReference type="Pfam" id="PF03190">
    <property type="entry name" value="Thioredox_DsbH"/>
    <property type="match status" value="1"/>
</dbReference>
<dbReference type="KEGG" id="nai:NECAME_01825"/>
<protein>
    <recommendedName>
        <fullName evidence="1">Spermatogenesis-associated protein 20-like TRX domain-containing protein</fullName>
    </recommendedName>
</protein>
<dbReference type="InterPro" id="IPR036249">
    <property type="entry name" value="Thioredoxin-like_sf"/>
</dbReference>
<evidence type="ECO:0000259" key="1">
    <source>
        <dbReference type="Pfam" id="PF03190"/>
    </source>
</evidence>
<proteinExistence type="predicted"/>
<dbReference type="AlphaFoldDB" id="W2TPG3"/>
<dbReference type="InterPro" id="IPR024705">
    <property type="entry name" value="Ssp411"/>
</dbReference>
<dbReference type="InterPro" id="IPR009846">
    <property type="entry name" value="SF3b5/RDS3-10"/>
</dbReference>
<dbReference type="SUPFAM" id="SSF48208">
    <property type="entry name" value="Six-hairpin glycosidases"/>
    <property type="match status" value="1"/>
</dbReference>
<gene>
    <name evidence="2" type="ORF">NECAME_01825</name>
</gene>
<dbReference type="STRING" id="51031.W2TPG3"/>
<dbReference type="SUPFAM" id="SSF52833">
    <property type="entry name" value="Thioredoxin-like"/>
    <property type="match status" value="1"/>
</dbReference>
<dbReference type="Gene3D" id="3.40.30.10">
    <property type="entry name" value="Glutaredoxin"/>
    <property type="match status" value="1"/>
</dbReference>
<dbReference type="Gene3D" id="1.50.10.20">
    <property type="match status" value="1"/>
</dbReference>
<feature type="domain" description="Spermatogenesis-associated protein 20-like TRX" evidence="1">
    <location>
        <begin position="93"/>
        <end position="254"/>
    </location>
</feature>
<keyword evidence="3" id="KW-1185">Reference proteome</keyword>
<dbReference type="InterPro" id="IPR008928">
    <property type="entry name" value="6-hairpin_glycosidase_sf"/>
</dbReference>
<reference evidence="3" key="1">
    <citation type="journal article" date="2014" name="Nat. Genet.">
        <title>Genome of the human hookworm Necator americanus.</title>
        <authorList>
            <person name="Tang Y.T."/>
            <person name="Gao X."/>
            <person name="Rosa B.A."/>
            <person name="Abubucker S."/>
            <person name="Hallsworth-Pepin K."/>
            <person name="Martin J."/>
            <person name="Tyagi R."/>
            <person name="Heizer E."/>
            <person name="Zhang X."/>
            <person name="Bhonagiri-Palsikar V."/>
            <person name="Minx P."/>
            <person name="Warren W.C."/>
            <person name="Wang Q."/>
            <person name="Zhan B."/>
            <person name="Hotez P.J."/>
            <person name="Sternberg P.W."/>
            <person name="Dougall A."/>
            <person name="Gaze S.T."/>
            <person name="Mulvenna J."/>
            <person name="Sotillo J."/>
            <person name="Ranganathan S."/>
            <person name="Rabelo E.M."/>
            <person name="Wilson R.K."/>
            <person name="Felgner P.L."/>
            <person name="Bethony J."/>
            <person name="Hawdon J.M."/>
            <person name="Gasser R.B."/>
            <person name="Loukas A."/>
            <person name="Mitreva M."/>
        </authorList>
    </citation>
    <scope>NUCLEOTIDE SEQUENCE [LARGE SCALE GENOMIC DNA]</scope>
</reference>
<dbReference type="InterPro" id="IPR004879">
    <property type="entry name" value="Ssp411-like_TRX"/>
</dbReference>
<sequence>MSGPGERFHVLAQLDHLHSKYTGTGHADTSRYEWLTNQMRDTRASQSKNSAKKSFSDEPPRYDIVYRHCRERVSRQDSLQSFESKMSTNPSFKNKLSNEKSPYLLQHQHNPIEWYPWGPEAFQKARELNRPIFLSVGYSTCHWCHVMEKESFENEDIARYLNNHFVSIKVDREERPDVDKLYMSFIQALSGSGGWPMTVFLTPDLDPITGGTYFPPHDSVGSMGLTSVLRLVTENWSDRRTREAMGGQGKMITDALKKGYVYTHGDAPPLDPVLAGAFKYKTSNFDEKYGGFGNAPKFPKACDLEYLIYHLCWSKVDSERELCRHMLDVTLDAMDRGGIHDHIGKGFHRYSVDEEWHVPHFEKMLYDQAQLLGVYADACRVCGDKYKHVVKDIAEYMEECLSHKEGGFYAAEDADSLPTAGSTEKKEGAYFVWERSQVEELLKDQKIGDHPAGEVFCEYFNIEKDGNVSSSKDPHGELVHKNVLRMKRSHDYYENRFAVSSDVLSEGISRAKATLAEFRSHRPRPHLDSKMVTAWQGLAISGLSKAAVALQLPAYIERAVKTVEFVKKYLMDEDGQLLRAAYRGEDGSVQNTSAPVPAFSDDYAFLIQGLLDLYQVKPDLEFLKLAERLQDDMDSKFWDTETESGYYIGSDQGDVKVRVMEDQDGAEPCANSVAVGNLVRLYDYFEATEYKRKAEKIVAASSSRLIKYPFILTKMISGYHRMVKGSAEIMIVGKASDEKVAAFRKEIDSHHIWNKLVLFLDPTEDNSFITDQCSTYAEMLKTNEPTVFICRNFACGAPITGLAELKSQLEGLAS</sequence>
<dbReference type="EMBL" id="KI658313">
    <property type="protein sequence ID" value="ETN83026.1"/>
    <property type="molecule type" value="Genomic_DNA"/>
</dbReference>
<accession>W2TPG3</accession>
<evidence type="ECO:0000313" key="2">
    <source>
        <dbReference type="EMBL" id="ETN83026.1"/>
    </source>
</evidence>
<dbReference type="OMA" id="PFYFGTY"/>
<dbReference type="PANTHER" id="PTHR42899:SF1">
    <property type="entry name" value="SPERMATOGENESIS-ASSOCIATED PROTEIN 20"/>
    <property type="match status" value="1"/>
</dbReference>
<dbReference type="Proteomes" id="UP000053676">
    <property type="component" value="Unassembled WGS sequence"/>
</dbReference>
<organism evidence="2 3">
    <name type="scientific">Necator americanus</name>
    <name type="common">Human hookworm</name>
    <dbReference type="NCBI Taxonomy" id="51031"/>
    <lineage>
        <taxon>Eukaryota</taxon>
        <taxon>Metazoa</taxon>
        <taxon>Ecdysozoa</taxon>
        <taxon>Nematoda</taxon>
        <taxon>Chromadorea</taxon>
        <taxon>Rhabditida</taxon>
        <taxon>Rhabditina</taxon>
        <taxon>Rhabditomorpha</taxon>
        <taxon>Strongyloidea</taxon>
        <taxon>Ancylostomatidae</taxon>
        <taxon>Bunostominae</taxon>
        <taxon>Necator</taxon>
    </lineage>
</organism>
<dbReference type="CDD" id="cd02955">
    <property type="entry name" value="SSP411"/>
    <property type="match status" value="1"/>
</dbReference>
<name>W2TPG3_NECAM</name>
<dbReference type="PANTHER" id="PTHR42899">
    <property type="entry name" value="SPERMATOGENESIS-ASSOCIATED PROTEIN 20"/>
    <property type="match status" value="1"/>
</dbReference>
<dbReference type="OrthoDB" id="1923667at2759"/>
<dbReference type="PIRSF" id="PIRSF006402">
    <property type="entry name" value="UCP006402_thioredoxin"/>
    <property type="match status" value="1"/>
</dbReference>
<dbReference type="Pfam" id="PF07189">
    <property type="entry name" value="SF3b10"/>
    <property type="match status" value="1"/>
</dbReference>